<protein>
    <submittedName>
        <fullName evidence="2">Uncharacterized protein</fullName>
    </submittedName>
</protein>
<sequence>MVTICLLANFLAPRLLSSLDARTASGSNWIAGVSRPNYRLNLISHHPFTGYSDPSWRPDGPAAVFLALPVETDAFGLLIDYHRTNNTDQYFRIILSSCRPAGFTTLAQSY</sequence>
<dbReference type="InParanoid" id="A0A0C3BXS9"/>
<feature type="signal peptide" evidence="1">
    <location>
        <begin position="1"/>
        <end position="17"/>
    </location>
</feature>
<dbReference type="AlphaFoldDB" id="A0A0C3BXS9"/>
<dbReference type="Proteomes" id="UP000054166">
    <property type="component" value="Unassembled WGS sequence"/>
</dbReference>
<feature type="chain" id="PRO_5002172881" evidence="1">
    <location>
        <begin position="18"/>
        <end position="110"/>
    </location>
</feature>
<accession>A0A0C3BXS9</accession>
<keyword evidence="3" id="KW-1185">Reference proteome</keyword>
<evidence type="ECO:0000256" key="1">
    <source>
        <dbReference type="SAM" id="SignalP"/>
    </source>
</evidence>
<reference evidence="2 3" key="1">
    <citation type="submission" date="2014-04" db="EMBL/GenBank/DDBJ databases">
        <authorList>
            <consortium name="DOE Joint Genome Institute"/>
            <person name="Kuo A."/>
            <person name="Tarkka M."/>
            <person name="Buscot F."/>
            <person name="Kohler A."/>
            <person name="Nagy L.G."/>
            <person name="Floudas D."/>
            <person name="Copeland A."/>
            <person name="Barry K.W."/>
            <person name="Cichocki N."/>
            <person name="Veneault-Fourrey C."/>
            <person name="LaButti K."/>
            <person name="Lindquist E.A."/>
            <person name="Lipzen A."/>
            <person name="Lundell T."/>
            <person name="Morin E."/>
            <person name="Murat C."/>
            <person name="Sun H."/>
            <person name="Tunlid A."/>
            <person name="Henrissat B."/>
            <person name="Grigoriev I.V."/>
            <person name="Hibbett D.S."/>
            <person name="Martin F."/>
            <person name="Nordberg H.P."/>
            <person name="Cantor M.N."/>
            <person name="Hua S.X."/>
        </authorList>
    </citation>
    <scope>NUCLEOTIDE SEQUENCE [LARGE SCALE GENOMIC DNA]</scope>
    <source>
        <strain evidence="2 3">F 1598</strain>
    </source>
</reference>
<evidence type="ECO:0000313" key="3">
    <source>
        <dbReference type="Proteomes" id="UP000054166"/>
    </source>
</evidence>
<dbReference type="HOGENOM" id="CLU_2171987_0_0_1"/>
<evidence type="ECO:0000313" key="2">
    <source>
        <dbReference type="EMBL" id="KIM82137.1"/>
    </source>
</evidence>
<keyword evidence="1" id="KW-0732">Signal</keyword>
<organism evidence="2 3">
    <name type="scientific">Piloderma croceum (strain F 1598)</name>
    <dbReference type="NCBI Taxonomy" id="765440"/>
    <lineage>
        <taxon>Eukaryota</taxon>
        <taxon>Fungi</taxon>
        <taxon>Dikarya</taxon>
        <taxon>Basidiomycota</taxon>
        <taxon>Agaricomycotina</taxon>
        <taxon>Agaricomycetes</taxon>
        <taxon>Agaricomycetidae</taxon>
        <taxon>Atheliales</taxon>
        <taxon>Atheliaceae</taxon>
        <taxon>Piloderma</taxon>
    </lineage>
</organism>
<name>A0A0C3BXS9_PILCF</name>
<proteinExistence type="predicted"/>
<dbReference type="EMBL" id="KN832995">
    <property type="protein sequence ID" value="KIM82137.1"/>
    <property type="molecule type" value="Genomic_DNA"/>
</dbReference>
<reference evidence="3" key="2">
    <citation type="submission" date="2015-01" db="EMBL/GenBank/DDBJ databases">
        <title>Evolutionary Origins and Diversification of the Mycorrhizal Mutualists.</title>
        <authorList>
            <consortium name="DOE Joint Genome Institute"/>
            <consortium name="Mycorrhizal Genomics Consortium"/>
            <person name="Kohler A."/>
            <person name="Kuo A."/>
            <person name="Nagy L.G."/>
            <person name="Floudas D."/>
            <person name="Copeland A."/>
            <person name="Barry K.W."/>
            <person name="Cichocki N."/>
            <person name="Veneault-Fourrey C."/>
            <person name="LaButti K."/>
            <person name="Lindquist E.A."/>
            <person name="Lipzen A."/>
            <person name="Lundell T."/>
            <person name="Morin E."/>
            <person name="Murat C."/>
            <person name="Riley R."/>
            <person name="Ohm R."/>
            <person name="Sun H."/>
            <person name="Tunlid A."/>
            <person name="Henrissat B."/>
            <person name="Grigoriev I.V."/>
            <person name="Hibbett D.S."/>
            <person name="Martin F."/>
        </authorList>
    </citation>
    <scope>NUCLEOTIDE SEQUENCE [LARGE SCALE GENOMIC DNA]</scope>
    <source>
        <strain evidence="3">F 1598</strain>
    </source>
</reference>
<gene>
    <name evidence="2" type="ORF">PILCRDRAFT_469772</name>
</gene>